<dbReference type="EMBL" id="JAKKPZ010000001">
    <property type="protein sequence ID" value="KAI1728459.1"/>
    <property type="molecule type" value="Genomic_DNA"/>
</dbReference>
<name>A0AAD4NJ35_9BILA</name>
<reference evidence="2" key="1">
    <citation type="submission" date="2022-01" db="EMBL/GenBank/DDBJ databases">
        <title>Genome Sequence Resource for Two Populations of Ditylenchus destructor, the Migratory Endoparasitic Phytonematode.</title>
        <authorList>
            <person name="Zhang H."/>
            <person name="Lin R."/>
            <person name="Xie B."/>
        </authorList>
    </citation>
    <scope>NUCLEOTIDE SEQUENCE</scope>
    <source>
        <strain evidence="2">BazhouSP</strain>
    </source>
</reference>
<feature type="region of interest" description="Disordered" evidence="1">
    <location>
        <begin position="277"/>
        <end position="301"/>
    </location>
</feature>
<gene>
    <name evidence="2" type="ORF">DdX_00644</name>
</gene>
<comment type="caution">
    <text evidence="2">The sequence shown here is derived from an EMBL/GenBank/DDBJ whole genome shotgun (WGS) entry which is preliminary data.</text>
</comment>
<feature type="compositionally biased region" description="Low complexity" evidence="1">
    <location>
        <begin position="352"/>
        <end position="365"/>
    </location>
</feature>
<proteinExistence type="predicted"/>
<dbReference type="AlphaFoldDB" id="A0AAD4NJ35"/>
<feature type="compositionally biased region" description="Basic and acidic residues" evidence="1">
    <location>
        <begin position="126"/>
        <end position="136"/>
    </location>
</feature>
<evidence type="ECO:0000313" key="2">
    <source>
        <dbReference type="EMBL" id="KAI1728459.1"/>
    </source>
</evidence>
<feature type="compositionally biased region" description="Polar residues" evidence="1">
    <location>
        <begin position="280"/>
        <end position="292"/>
    </location>
</feature>
<dbReference type="Proteomes" id="UP001201812">
    <property type="component" value="Unassembled WGS sequence"/>
</dbReference>
<feature type="compositionally biased region" description="Polar residues" evidence="1">
    <location>
        <begin position="137"/>
        <end position="157"/>
    </location>
</feature>
<evidence type="ECO:0000313" key="3">
    <source>
        <dbReference type="Proteomes" id="UP001201812"/>
    </source>
</evidence>
<accession>A0AAD4NJ35</accession>
<feature type="compositionally biased region" description="Acidic residues" evidence="1">
    <location>
        <begin position="115"/>
        <end position="125"/>
    </location>
</feature>
<evidence type="ECO:0000256" key="1">
    <source>
        <dbReference type="SAM" id="MobiDB-lite"/>
    </source>
</evidence>
<keyword evidence="3" id="KW-1185">Reference proteome</keyword>
<protein>
    <submittedName>
        <fullName evidence="2">Uncharacterized protein</fullName>
    </submittedName>
</protein>
<organism evidence="2 3">
    <name type="scientific">Ditylenchus destructor</name>
    <dbReference type="NCBI Taxonomy" id="166010"/>
    <lineage>
        <taxon>Eukaryota</taxon>
        <taxon>Metazoa</taxon>
        <taxon>Ecdysozoa</taxon>
        <taxon>Nematoda</taxon>
        <taxon>Chromadorea</taxon>
        <taxon>Rhabditida</taxon>
        <taxon>Tylenchina</taxon>
        <taxon>Tylenchomorpha</taxon>
        <taxon>Sphaerularioidea</taxon>
        <taxon>Anguinidae</taxon>
        <taxon>Anguininae</taxon>
        <taxon>Ditylenchus</taxon>
    </lineage>
</organism>
<feature type="region of interest" description="Disordered" evidence="1">
    <location>
        <begin position="100"/>
        <end position="175"/>
    </location>
</feature>
<feature type="compositionally biased region" description="Basic and acidic residues" evidence="1">
    <location>
        <begin position="103"/>
        <end position="114"/>
    </location>
</feature>
<sequence>MEAARLKKKRFKYTALEERKMWHFFVNELRTGSIRRTGIMHLWKRYAASGQSTKHPMGLESQLERKFRCRIYTTKDAIFCRARSRDKNNPFEYPTLEEINTILRDDGDDEKKDELSEDGLSDDEPAEKVNDEKNMDSTESQQDSQFVRSSDSDQQPILSKKAKENVKAPSRSKERKDLCEKGIQCNLVVVPPLRIFTTEKQTNSAFNERRQTLLSNSTAESSDRTHSPILFCNSDDNDFLSTQCDRRDIVVYAPDSQVKKPRNVRNSREIELEELVVSSPDVSSTQTTNNENLEGRDSVSSKVKKASRRCLNIYEAHARNLNIERSDTSRPSTHGQILHEYENQSVRKSVETSSTTDKGTDDSSGIADRNIHKSISSKCPNPQLVHDYKSRLTNIFKNAFPAEKDKHISTGNIFDGFSPIEQDCLKGIHRQIEWLRRDDGFLPNRTS</sequence>
<feature type="region of interest" description="Disordered" evidence="1">
    <location>
        <begin position="324"/>
        <end position="383"/>
    </location>
</feature>
<feature type="compositionally biased region" description="Basic and acidic residues" evidence="1">
    <location>
        <begin position="161"/>
        <end position="175"/>
    </location>
</feature>